<dbReference type="Gene3D" id="1.10.287.470">
    <property type="entry name" value="Helix hairpin bin"/>
    <property type="match status" value="1"/>
</dbReference>
<dbReference type="Proteomes" id="UP001430149">
    <property type="component" value="Unassembled WGS sequence"/>
</dbReference>
<evidence type="ECO:0000313" key="7">
    <source>
        <dbReference type="EMBL" id="MBM7125288.1"/>
    </source>
</evidence>
<evidence type="ECO:0000259" key="4">
    <source>
        <dbReference type="Pfam" id="PF25917"/>
    </source>
</evidence>
<dbReference type="Gene3D" id="2.40.50.100">
    <property type="match status" value="1"/>
</dbReference>
<feature type="domain" description="CusB-like beta-barrel" evidence="5">
    <location>
        <begin position="226"/>
        <end position="296"/>
    </location>
</feature>
<comment type="subcellular location">
    <subcellularLocation>
        <location evidence="1">Cell envelope</location>
    </subcellularLocation>
</comment>
<dbReference type="PANTHER" id="PTHR30469">
    <property type="entry name" value="MULTIDRUG RESISTANCE PROTEIN MDTA"/>
    <property type="match status" value="1"/>
</dbReference>
<evidence type="ECO:0000259" key="6">
    <source>
        <dbReference type="Pfam" id="PF25967"/>
    </source>
</evidence>
<dbReference type="InterPro" id="IPR058625">
    <property type="entry name" value="MdtA-like_BSH"/>
</dbReference>
<gene>
    <name evidence="7" type="ORF">ISP19_07815</name>
</gene>
<keyword evidence="8" id="KW-1185">Reference proteome</keyword>
<dbReference type="SUPFAM" id="SSF111369">
    <property type="entry name" value="HlyD-like secretion proteins"/>
    <property type="match status" value="1"/>
</dbReference>
<evidence type="ECO:0000256" key="1">
    <source>
        <dbReference type="ARBA" id="ARBA00004196"/>
    </source>
</evidence>
<dbReference type="InterPro" id="IPR006143">
    <property type="entry name" value="RND_pump_MFP"/>
</dbReference>
<comment type="similarity">
    <text evidence="2">Belongs to the membrane fusion protein (MFP) (TC 8.A.1) family.</text>
</comment>
<dbReference type="InterPro" id="IPR058792">
    <property type="entry name" value="Beta-barrel_RND_2"/>
</dbReference>
<dbReference type="Gene3D" id="2.40.30.170">
    <property type="match status" value="1"/>
</dbReference>
<name>A0ABS2K4Q0_9GAMM</name>
<proteinExistence type="inferred from homology"/>
<evidence type="ECO:0000259" key="5">
    <source>
        <dbReference type="Pfam" id="PF25954"/>
    </source>
</evidence>
<evidence type="ECO:0000256" key="2">
    <source>
        <dbReference type="ARBA" id="ARBA00009477"/>
    </source>
</evidence>
<dbReference type="Pfam" id="PF25917">
    <property type="entry name" value="BSH_RND"/>
    <property type="match status" value="1"/>
</dbReference>
<protein>
    <submittedName>
        <fullName evidence="7">Efflux RND transporter periplasmic adaptor subunit</fullName>
    </submittedName>
</protein>
<dbReference type="PANTHER" id="PTHR30469:SF37">
    <property type="entry name" value="RAGD PROTEIN"/>
    <property type="match status" value="1"/>
</dbReference>
<dbReference type="NCBIfam" id="TIGR01730">
    <property type="entry name" value="RND_mfp"/>
    <property type="match status" value="1"/>
</dbReference>
<organism evidence="7 8">
    <name type="scientific">Dyella flava</name>
    <dbReference type="NCBI Taxonomy" id="1920170"/>
    <lineage>
        <taxon>Bacteria</taxon>
        <taxon>Pseudomonadati</taxon>
        <taxon>Pseudomonadota</taxon>
        <taxon>Gammaproteobacteria</taxon>
        <taxon>Lysobacterales</taxon>
        <taxon>Rhodanobacteraceae</taxon>
        <taxon>Dyella</taxon>
    </lineage>
</organism>
<dbReference type="Pfam" id="PF25954">
    <property type="entry name" value="Beta-barrel_RND_2"/>
    <property type="match status" value="1"/>
</dbReference>
<sequence>MTRLRPRKFVFVAAVVVCTALVIGGVPRLVARGKVARQTQMLSKPTVSVVTPTRAPAQQLLVLPGDIQAYQRAGIYARTSGYLKHWYADIGTHVKSGQLLADIEAPEIDAQLDQARSDAAMASANYQIAKVTAERWEDMLSKNAVSKQSAEENESIMQAKQATLAAALDNVKRLEQLQSYEKVYAPFDGVITVRNVDVGALIDAGNSGPPAALFELAETDRLRIFVDVPQDDAAYIAPGTKAQLTLPQYPGRSFAGTVARTAGAIDPRNRTLRVEVDMANPDGTLLPGAFAQVSLTLTSASPGLSLPANTLLFRPQGVQVAVVDASGVVRLRTVTLGRDFGTRVEIRSGLTGSEQVVVNPSDAISAGQAVSIDRQPSPSA</sequence>
<comment type="caution">
    <text evidence="7">The sequence shown here is derived from an EMBL/GenBank/DDBJ whole genome shotgun (WGS) entry which is preliminary data.</text>
</comment>
<reference evidence="7" key="1">
    <citation type="submission" date="2020-10" db="EMBL/GenBank/DDBJ databases">
        <title>Phylogeny of dyella-like bacteria.</title>
        <authorList>
            <person name="Fu J."/>
        </authorList>
    </citation>
    <scope>NUCLEOTIDE SEQUENCE</scope>
    <source>
        <strain evidence="7">DHOC52</strain>
    </source>
</reference>
<feature type="domain" description="Multidrug resistance protein MdtA-like barrel-sandwich hybrid" evidence="4">
    <location>
        <begin position="73"/>
        <end position="207"/>
    </location>
</feature>
<dbReference type="RefSeq" id="WP_204680813.1">
    <property type="nucleotide sequence ID" value="NZ_BSNR01000010.1"/>
</dbReference>
<dbReference type="Gene3D" id="2.40.420.20">
    <property type="match status" value="1"/>
</dbReference>
<evidence type="ECO:0000256" key="3">
    <source>
        <dbReference type="ARBA" id="ARBA00022448"/>
    </source>
</evidence>
<dbReference type="EMBL" id="JADIKE010000032">
    <property type="protein sequence ID" value="MBM7125288.1"/>
    <property type="molecule type" value="Genomic_DNA"/>
</dbReference>
<dbReference type="InterPro" id="IPR058627">
    <property type="entry name" value="MdtA-like_C"/>
</dbReference>
<dbReference type="Pfam" id="PF25967">
    <property type="entry name" value="RND-MFP_C"/>
    <property type="match status" value="1"/>
</dbReference>
<accession>A0ABS2K4Q0</accession>
<evidence type="ECO:0000313" key="8">
    <source>
        <dbReference type="Proteomes" id="UP001430149"/>
    </source>
</evidence>
<keyword evidence="3" id="KW-0813">Transport</keyword>
<feature type="domain" description="Multidrug resistance protein MdtA-like C-terminal permuted SH3" evidence="6">
    <location>
        <begin position="317"/>
        <end position="359"/>
    </location>
</feature>